<dbReference type="SUPFAM" id="SSF56601">
    <property type="entry name" value="beta-lactamase/transpeptidase-like"/>
    <property type="match status" value="1"/>
</dbReference>
<gene>
    <name evidence="2" type="ORF">GCM10023169_10270</name>
</gene>
<dbReference type="Pfam" id="PF13354">
    <property type="entry name" value="Beta-lactamase2"/>
    <property type="match status" value="1"/>
</dbReference>
<name>A0ABP8KZ08_9MICO</name>
<dbReference type="GO" id="GO:0016787">
    <property type="term" value="F:hydrolase activity"/>
    <property type="evidence" value="ECO:0007669"/>
    <property type="project" value="UniProtKB-KW"/>
</dbReference>
<dbReference type="PANTHER" id="PTHR35333">
    <property type="entry name" value="BETA-LACTAMASE"/>
    <property type="match status" value="1"/>
</dbReference>
<keyword evidence="3" id="KW-1185">Reference proteome</keyword>
<organism evidence="2 3">
    <name type="scientific">Georgenia halophila</name>
    <dbReference type="NCBI Taxonomy" id="620889"/>
    <lineage>
        <taxon>Bacteria</taxon>
        <taxon>Bacillati</taxon>
        <taxon>Actinomycetota</taxon>
        <taxon>Actinomycetes</taxon>
        <taxon>Micrococcales</taxon>
        <taxon>Bogoriellaceae</taxon>
        <taxon>Georgenia</taxon>
    </lineage>
</organism>
<accession>A0ABP8KZ08</accession>
<evidence type="ECO:0000259" key="1">
    <source>
        <dbReference type="Pfam" id="PF13354"/>
    </source>
</evidence>
<dbReference type="InterPro" id="IPR000871">
    <property type="entry name" value="Beta-lactam_class-A"/>
</dbReference>
<dbReference type="InterPro" id="IPR045155">
    <property type="entry name" value="Beta-lactam_cat"/>
</dbReference>
<protein>
    <submittedName>
        <fullName evidence="2">Serine hydrolase</fullName>
    </submittedName>
</protein>
<keyword evidence="2" id="KW-0378">Hydrolase</keyword>
<dbReference type="EMBL" id="BAABGN010000002">
    <property type="protein sequence ID" value="GAA4419515.1"/>
    <property type="molecule type" value="Genomic_DNA"/>
</dbReference>
<sequence length="305" mass="32493">MAEILGFSPGALRTAQEIHERWITLGLRGAFLARNIDTGEELGFDAERPLPLSSVVKLPQALVVCDLAARGELDLTQAATLTPDTVTPGPTGIARFSCPATVAAADLLYLTMAISDNAAADVLFDLVPPARVTERLHAWGYDDLVVRHRMRALYDAVARWTDNDMRLALRMAASATTAGGGHTLPVLDVDSGNVGTPRGLVGLLEDVWTDRVSLPAATTRVRQLLGTSVVRHRLAAELASDSVRVSSKTGTFLHTRHDVGVVEGDSTGRIAVAALTESTVPAEIQPEADRAIGRAARLAVEVLRD</sequence>
<dbReference type="PANTHER" id="PTHR35333:SF3">
    <property type="entry name" value="BETA-LACTAMASE-TYPE TRANSPEPTIDASE FOLD CONTAINING PROTEIN"/>
    <property type="match status" value="1"/>
</dbReference>
<feature type="domain" description="Beta-lactamase class A catalytic" evidence="1">
    <location>
        <begin position="31"/>
        <end position="276"/>
    </location>
</feature>
<proteinExistence type="predicted"/>
<evidence type="ECO:0000313" key="3">
    <source>
        <dbReference type="Proteomes" id="UP001500622"/>
    </source>
</evidence>
<dbReference type="Gene3D" id="3.40.710.10">
    <property type="entry name" value="DD-peptidase/beta-lactamase superfamily"/>
    <property type="match status" value="1"/>
</dbReference>
<dbReference type="RefSeq" id="WP_345215388.1">
    <property type="nucleotide sequence ID" value="NZ_BAABGN010000002.1"/>
</dbReference>
<dbReference type="Proteomes" id="UP001500622">
    <property type="component" value="Unassembled WGS sequence"/>
</dbReference>
<evidence type="ECO:0000313" key="2">
    <source>
        <dbReference type="EMBL" id="GAA4419515.1"/>
    </source>
</evidence>
<comment type="caution">
    <text evidence="2">The sequence shown here is derived from an EMBL/GenBank/DDBJ whole genome shotgun (WGS) entry which is preliminary data.</text>
</comment>
<dbReference type="InterPro" id="IPR012338">
    <property type="entry name" value="Beta-lactam/transpept-like"/>
</dbReference>
<reference evidence="3" key="1">
    <citation type="journal article" date="2019" name="Int. J. Syst. Evol. Microbiol.">
        <title>The Global Catalogue of Microorganisms (GCM) 10K type strain sequencing project: providing services to taxonomists for standard genome sequencing and annotation.</title>
        <authorList>
            <consortium name="The Broad Institute Genomics Platform"/>
            <consortium name="The Broad Institute Genome Sequencing Center for Infectious Disease"/>
            <person name="Wu L."/>
            <person name="Ma J."/>
        </authorList>
    </citation>
    <scope>NUCLEOTIDE SEQUENCE [LARGE SCALE GENOMIC DNA]</scope>
    <source>
        <strain evidence="3">JCM 17810</strain>
    </source>
</reference>